<comment type="caution">
    <text evidence="2">The sequence shown here is derived from an EMBL/GenBank/DDBJ whole genome shotgun (WGS) entry which is preliminary data.</text>
</comment>
<feature type="transmembrane region" description="Helical" evidence="1">
    <location>
        <begin position="23"/>
        <end position="45"/>
    </location>
</feature>
<keyword evidence="1" id="KW-0472">Membrane</keyword>
<sequence length="156" mass="17011">MNDNLDPNLERHSFKLHPDLPPWVMRFVGVVLAGMLVVVGSILLWNAVALEVRGEHATATAMETRTSAVAFVTRAGERVETGAGLWRSTAAGESVEIVYDRENPTQIRPADDPFAILGAVGAAFLLLPLFFLPPINRRCGRRATGSDRAGRASYRL</sequence>
<dbReference type="AlphaFoldDB" id="A0A4R4ZIJ6"/>
<reference evidence="2 3" key="1">
    <citation type="submission" date="2019-03" db="EMBL/GenBank/DDBJ databases">
        <title>Draft genome sequences of novel Actinobacteria.</title>
        <authorList>
            <person name="Sahin N."/>
            <person name="Ay H."/>
            <person name="Saygin H."/>
        </authorList>
    </citation>
    <scope>NUCLEOTIDE SEQUENCE [LARGE SCALE GENOMIC DNA]</scope>
    <source>
        <strain evidence="2 3">JCM 13523</strain>
    </source>
</reference>
<dbReference type="RefSeq" id="WP_132169478.1">
    <property type="nucleotide sequence ID" value="NZ_SMKX01000055.1"/>
</dbReference>
<keyword evidence="1" id="KW-1133">Transmembrane helix</keyword>
<feature type="transmembrane region" description="Helical" evidence="1">
    <location>
        <begin position="114"/>
        <end position="132"/>
    </location>
</feature>
<dbReference type="EMBL" id="SMKX01000055">
    <property type="protein sequence ID" value="TDD58275.1"/>
    <property type="molecule type" value="Genomic_DNA"/>
</dbReference>
<organism evidence="2 3">
    <name type="scientific">Kribbella antibiotica</name>
    <dbReference type="NCBI Taxonomy" id="190195"/>
    <lineage>
        <taxon>Bacteria</taxon>
        <taxon>Bacillati</taxon>
        <taxon>Actinomycetota</taxon>
        <taxon>Actinomycetes</taxon>
        <taxon>Propionibacteriales</taxon>
        <taxon>Kribbellaceae</taxon>
        <taxon>Kribbella</taxon>
    </lineage>
</organism>
<evidence type="ECO:0000313" key="2">
    <source>
        <dbReference type="EMBL" id="TDD58275.1"/>
    </source>
</evidence>
<keyword evidence="1" id="KW-0812">Transmembrane</keyword>
<name>A0A4R4ZIJ6_9ACTN</name>
<proteinExistence type="predicted"/>
<protein>
    <recommendedName>
        <fullName evidence="4">DUF3592 domain-containing protein</fullName>
    </recommendedName>
</protein>
<evidence type="ECO:0000256" key="1">
    <source>
        <dbReference type="SAM" id="Phobius"/>
    </source>
</evidence>
<accession>A0A4R4ZIJ6</accession>
<dbReference type="OrthoDB" id="3392781at2"/>
<gene>
    <name evidence="2" type="ORF">E1263_19870</name>
</gene>
<keyword evidence="3" id="KW-1185">Reference proteome</keyword>
<evidence type="ECO:0000313" key="3">
    <source>
        <dbReference type="Proteomes" id="UP000295124"/>
    </source>
</evidence>
<dbReference type="Proteomes" id="UP000295124">
    <property type="component" value="Unassembled WGS sequence"/>
</dbReference>
<evidence type="ECO:0008006" key="4">
    <source>
        <dbReference type="Google" id="ProtNLM"/>
    </source>
</evidence>